<dbReference type="AlphaFoldDB" id="A0A644WB55"/>
<accession>A0A644WB55</accession>
<sequence>MVDKEEVEMVNNEVEVGEANKEEAGNYIKDNKIIDAVDEDTIVEKHEDGIVKDQDGKVVKFIKRVLATTMDQIISLALALGLLLLFDGILKLTGFYIASRQPMFLIMYVIANILYTPICESTKLKGTIGKKTILK</sequence>
<proteinExistence type="predicted"/>
<organism evidence="2">
    <name type="scientific">bioreactor metagenome</name>
    <dbReference type="NCBI Taxonomy" id="1076179"/>
    <lineage>
        <taxon>unclassified sequences</taxon>
        <taxon>metagenomes</taxon>
        <taxon>ecological metagenomes</taxon>
    </lineage>
</organism>
<feature type="transmembrane region" description="Helical" evidence="1">
    <location>
        <begin position="103"/>
        <end position="121"/>
    </location>
</feature>
<keyword evidence="1" id="KW-1133">Transmembrane helix</keyword>
<gene>
    <name evidence="2" type="ORF">SDC9_47293</name>
</gene>
<keyword evidence="1" id="KW-0472">Membrane</keyword>
<name>A0A644WB55_9ZZZZ</name>
<evidence type="ECO:0008006" key="3">
    <source>
        <dbReference type="Google" id="ProtNLM"/>
    </source>
</evidence>
<keyword evidence="1" id="KW-0812">Transmembrane</keyword>
<dbReference type="EMBL" id="VSSQ01000771">
    <property type="protein sequence ID" value="MPM01055.1"/>
    <property type="molecule type" value="Genomic_DNA"/>
</dbReference>
<feature type="transmembrane region" description="Helical" evidence="1">
    <location>
        <begin position="73"/>
        <end position="97"/>
    </location>
</feature>
<reference evidence="2" key="1">
    <citation type="submission" date="2019-08" db="EMBL/GenBank/DDBJ databases">
        <authorList>
            <person name="Kucharzyk K."/>
            <person name="Murdoch R.W."/>
            <person name="Higgins S."/>
            <person name="Loffler F."/>
        </authorList>
    </citation>
    <scope>NUCLEOTIDE SEQUENCE</scope>
</reference>
<comment type="caution">
    <text evidence="2">The sequence shown here is derived from an EMBL/GenBank/DDBJ whole genome shotgun (WGS) entry which is preliminary data.</text>
</comment>
<evidence type="ECO:0000313" key="2">
    <source>
        <dbReference type="EMBL" id="MPM01055.1"/>
    </source>
</evidence>
<evidence type="ECO:0000256" key="1">
    <source>
        <dbReference type="SAM" id="Phobius"/>
    </source>
</evidence>
<protein>
    <recommendedName>
        <fullName evidence="3">RDD domain-containing protein</fullName>
    </recommendedName>
</protein>